<dbReference type="InterPro" id="IPR002692">
    <property type="entry name" value="S45"/>
</dbReference>
<organism evidence="7 8">
    <name type="scientific">Filimonas lacunae</name>
    <dbReference type="NCBI Taxonomy" id="477680"/>
    <lineage>
        <taxon>Bacteria</taxon>
        <taxon>Pseudomonadati</taxon>
        <taxon>Bacteroidota</taxon>
        <taxon>Chitinophagia</taxon>
        <taxon>Chitinophagales</taxon>
        <taxon>Chitinophagaceae</taxon>
        <taxon>Filimonas</taxon>
    </lineage>
</organism>
<accession>A0A173ML57</accession>
<keyword evidence="8" id="KW-1185">Reference proteome</keyword>
<evidence type="ECO:0000256" key="4">
    <source>
        <dbReference type="PIRSR" id="PIRSR001227-1"/>
    </source>
</evidence>
<reference evidence="8" key="1">
    <citation type="submission" date="2017-01" db="EMBL/GenBank/DDBJ databases">
        <authorList>
            <person name="Varghese N."/>
            <person name="Submissions S."/>
        </authorList>
    </citation>
    <scope>NUCLEOTIDE SEQUENCE [LARGE SCALE GENOMIC DNA]</scope>
    <source>
        <strain evidence="8">DSM 21054</strain>
    </source>
</reference>
<dbReference type="Gene3D" id="1.10.439.10">
    <property type="entry name" value="Penicillin Amidohydrolase, domain 1"/>
    <property type="match status" value="1"/>
</dbReference>
<dbReference type="PANTHER" id="PTHR34218">
    <property type="entry name" value="PEPTIDASE S45 PENICILLIN AMIDASE"/>
    <property type="match status" value="1"/>
</dbReference>
<dbReference type="GO" id="GO:0016811">
    <property type="term" value="F:hydrolase activity, acting on carbon-nitrogen (but not peptide) bonds, in linear amides"/>
    <property type="evidence" value="ECO:0007669"/>
    <property type="project" value="InterPro"/>
</dbReference>
<evidence type="ECO:0000313" key="8">
    <source>
        <dbReference type="Proteomes" id="UP000186917"/>
    </source>
</evidence>
<feature type="region of interest" description="Disordered" evidence="6">
    <location>
        <begin position="300"/>
        <end position="345"/>
    </location>
</feature>
<dbReference type="GO" id="GO:0017000">
    <property type="term" value="P:antibiotic biosynthetic process"/>
    <property type="evidence" value="ECO:0007669"/>
    <property type="project" value="InterPro"/>
</dbReference>
<dbReference type="InterPro" id="IPR043147">
    <property type="entry name" value="Penicillin_amidase_A-knob"/>
</dbReference>
<dbReference type="InterPro" id="IPR043146">
    <property type="entry name" value="Penicillin_amidase_N_B-knob"/>
</dbReference>
<feature type="binding site" evidence="5">
    <location>
        <position position="413"/>
    </location>
    <ligand>
        <name>Ca(2+)</name>
        <dbReference type="ChEBI" id="CHEBI:29108"/>
    </ligand>
</feature>
<dbReference type="InterPro" id="IPR014395">
    <property type="entry name" value="Pen/GL7ACA/AHL_acylase"/>
</dbReference>
<dbReference type="GO" id="GO:0046872">
    <property type="term" value="F:metal ion binding"/>
    <property type="evidence" value="ECO:0007669"/>
    <property type="project" value="UniProtKB-KW"/>
</dbReference>
<evidence type="ECO:0000256" key="1">
    <source>
        <dbReference type="ARBA" id="ARBA00006586"/>
    </source>
</evidence>
<dbReference type="InterPro" id="IPR029055">
    <property type="entry name" value="Ntn_hydrolases_N"/>
</dbReference>
<feature type="compositionally biased region" description="Low complexity" evidence="6">
    <location>
        <begin position="300"/>
        <end position="326"/>
    </location>
</feature>
<keyword evidence="5" id="KW-0479">Metal-binding</keyword>
<dbReference type="RefSeq" id="WP_076382092.1">
    <property type="nucleotide sequence ID" value="NZ_AP017422.1"/>
</dbReference>
<dbReference type="KEGG" id="fln:FLA_4239"/>
<comment type="cofactor">
    <cofactor evidence="5">
        <name>Ca(2+)</name>
        <dbReference type="ChEBI" id="CHEBI:29108"/>
    </cofactor>
    <text evidence="5">Binds 1 Ca(2+) ion per dimer.</text>
</comment>
<dbReference type="Proteomes" id="UP000186917">
    <property type="component" value="Unassembled WGS sequence"/>
</dbReference>
<dbReference type="PANTHER" id="PTHR34218:SF4">
    <property type="entry name" value="ACYL-HOMOSERINE LACTONE ACYLASE QUIP"/>
    <property type="match status" value="1"/>
</dbReference>
<dbReference type="CDD" id="cd03747">
    <property type="entry name" value="Ntn_PGA_like"/>
    <property type="match status" value="1"/>
</dbReference>
<dbReference type="Pfam" id="PF01804">
    <property type="entry name" value="Penicil_amidase"/>
    <property type="match status" value="1"/>
</dbReference>
<keyword evidence="2" id="KW-0378">Hydrolase</keyword>
<dbReference type="OrthoDB" id="9759796at2"/>
<dbReference type="STRING" id="477680.SAMN05421788_1128"/>
<dbReference type="EMBL" id="FTOR01000012">
    <property type="protein sequence ID" value="SIT33030.1"/>
    <property type="molecule type" value="Genomic_DNA"/>
</dbReference>
<evidence type="ECO:0000313" key="7">
    <source>
        <dbReference type="EMBL" id="SIT33030.1"/>
    </source>
</evidence>
<protein>
    <submittedName>
        <fullName evidence="7">Penicillin amidase</fullName>
    </submittedName>
</protein>
<dbReference type="Gene3D" id="3.60.20.10">
    <property type="entry name" value="Glutamine Phosphoribosylpyrophosphate, subunit 1, domain 1"/>
    <property type="match status" value="1"/>
</dbReference>
<evidence type="ECO:0000256" key="6">
    <source>
        <dbReference type="SAM" id="MobiDB-lite"/>
    </source>
</evidence>
<evidence type="ECO:0000256" key="2">
    <source>
        <dbReference type="ARBA" id="ARBA00022801"/>
    </source>
</evidence>
<evidence type="ECO:0000256" key="5">
    <source>
        <dbReference type="PIRSR" id="PIRSR001227-2"/>
    </source>
</evidence>
<comment type="similarity">
    <text evidence="1">Belongs to the peptidase S45 family.</text>
</comment>
<sequence>MRVIPSILGAAVTIGLIILLNIQLPVAGTQTPRLGNFLCPQKGFWQNAESASTLYVVEIKSDDLKGKVEVYLDERLVPHVYAENENDAYFAQGYLHAKFRLWQMEFQTYYAAGRLSEIMGEKSNGIDFLAVDKKFRRLGMVYAAERSLEAMENDKATKDALDAYTAGVNSYIDQLDPNDIPVEYKLLDYKPEHWTNLKTALFVKYMAYDLAGREEDFEKTNARSVFTAKEFEKLYPYGQDLMAPIIPKNAVMYEPDERLPVPAIADSLYFLFKPEPIPDSTTLALADSTRKADSLAAAKTAQPAKAAPVKPVKGGKAPAVKGATAKLDQTKPDKDNGSNNWALAGTRTQSGKPILCNDPHLGLNLPAIWYEMQITTPAFNAYGVSFPGAPYIVIGFNDSCAFGMTNSERDVKDYYEIKFKDSSMQEYWYNGAWQRTSFRDEVIKVKGGANKVEHIAMTVWGPVMYDAHYPDPLQSGKAYACKWMAHEPSNELKTFSLLDRAKGYIDYLDALSYFKCPGQNMIFAAKSGDIAIRQQGMFPAKWRRQGDFIMPGTDSAFGWQGDVAIEENLTMYNPGRGYVSSANQYPYDTTYPYYQGGTFELFRGLTIDRYLASLENVTVADMQHMQTDNYNTFAEIARPVLLRNLNESILNADEKKYIDLFKSWNLRSDAKEKAPTVLKIWWDSLTVCMYQDELSQSSKPMPMPEKATLIEALLREPDYVFADDIYTPEKETVADIVLKAYRKAIPALKKAEADNQLEWGAYKDGAVTHLLRLPSFSRLHVLGGGGENIINAFKGKHGPSWRMVVELTDNINAYGVYPGGQNGNPGSKYYDAFVDSWVSGKYYRLEMAPKSNMVKHKGLTGKLTFEKNTK</sequence>
<feature type="binding site" evidence="5">
    <location>
        <position position="410"/>
    </location>
    <ligand>
        <name>Ca(2+)</name>
        <dbReference type="ChEBI" id="CHEBI:29108"/>
    </ligand>
</feature>
<name>A0A173ML57_9BACT</name>
<dbReference type="Gene3D" id="1.10.1400.10">
    <property type="match status" value="1"/>
</dbReference>
<gene>
    <name evidence="7" type="ORF">SAMN05421788_1128</name>
</gene>
<dbReference type="InterPro" id="IPR023343">
    <property type="entry name" value="Penicillin_amidase_dom1"/>
</dbReference>
<dbReference type="PIRSF" id="PIRSF001227">
    <property type="entry name" value="Pen_acylase"/>
    <property type="match status" value="1"/>
</dbReference>
<dbReference type="SUPFAM" id="SSF56235">
    <property type="entry name" value="N-terminal nucleophile aminohydrolases (Ntn hydrolases)"/>
    <property type="match status" value="1"/>
</dbReference>
<proteinExistence type="inferred from homology"/>
<dbReference type="AlphaFoldDB" id="A0A173ML57"/>
<evidence type="ECO:0000256" key="3">
    <source>
        <dbReference type="ARBA" id="ARBA00023145"/>
    </source>
</evidence>
<feature type="active site" description="Nucleophile" evidence="4">
    <location>
        <position position="338"/>
    </location>
</feature>
<keyword evidence="5" id="KW-0106">Calcium</keyword>
<keyword evidence="3" id="KW-0865">Zymogen</keyword>
<dbReference type="Gene3D" id="2.30.120.10">
    <property type="match status" value="1"/>
</dbReference>